<proteinExistence type="predicted"/>
<protein>
    <recommendedName>
        <fullName evidence="1">DDE domain-containing protein</fullName>
    </recommendedName>
</protein>
<keyword evidence="3" id="KW-1185">Reference proteome</keyword>
<sequence length="295" mass="34664">MCMNPKCPVCESDSWKIGFSKCDRRRYKCKSCGKKFNERAGTPFHWLYKPEEEVITATVMYVKYPLSSYQASEILGFFGMDISPSAIRDWPQRFGSHLKKIAKNYEIKFSKVWHVDEKFTPHKRESSPKKKRGKRKWAYQITVLDSKGDVVASYLSPERSTKAIEKALRRAKDEAGFSPDIIARDDFPAYDKAVKVLGRRTKDVHTHFEEKLILHDDGVIPVSNNRIERYHSEIAPKIRSMRGVKSLKSGDQFFQIYKRFRNLFKKDRLKKILERFKLKLTWSGLVKMFYLTRDL</sequence>
<evidence type="ECO:0000313" key="2">
    <source>
        <dbReference type="EMBL" id="KXB09079.1"/>
    </source>
</evidence>
<evidence type="ECO:0000259" key="1">
    <source>
        <dbReference type="Pfam" id="PF13610"/>
    </source>
</evidence>
<dbReference type="InterPro" id="IPR052183">
    <property type="entry name" value="IS_Transposase"/>
</dbReference>
<reference evidence="2 3" key="1">
    <citation type="journal article" date="2016" name="Sci. Rep.">
        <title>Metabolic traits of an uncultured archaeal lineage -MSBL1- from brine pools of the Red Sea.</title>
        <authorList>
            <person name="Mwirichia R."/>
            <person name="Alam I."/>
            <person name="Rashid M."/>
            <person name="Vinu M."/>
            <person name="Ba-Alawi W."/>
            <person name="Anthony Kamau A."/>
            <person name="Kamanda Ngugi D."/>
            <person name="Goker M."/>
            <person name="Klenk H.P."/>
            <person name="Bajic V."/>
            <person name="Stingl U."/>
        </authorList>
    </citation>
    <scope>NUCLEOTIDE SEQUENCE [LARGE SCALE GENOMIC DNA]</scope>
    <source>
        <strain evidence="2">SCGC-AAA833F18</strain>
    </source>
</reference>
<dbReference type="Proteomes" id="UP000070399">
    <property type="component" value="Unassembled WGS sequence"/>
</dbReference>
<dbReference type="PANTHER" id="PTHR35528:SF3">
    <property type="entry name" value="BLL1675 PROTEIN"/>
    <property type="match status" value="1"/>
</dbReference>
<dbReference type="EMBL" id="LHYO01000020">
    <property type="protein sequence ID" value="KXB09079.1"/>
    <property type="molecule type" value="Genomic_DNA"/>
</dbReference>
<dbReference type="AlphaFoldDB" id="A0A133VRK4"/>
<accession>A0A133VRK4</accession>
<feature type="domain" description="DDE" evidence="1">
    <location>
        <begin position="134"/>
        <end position="266"/>
    </location>
</feature>
<gene>
    <name evidence="2" type="ORF">AKJ35_01415</name>
</gene>
<evidence type="ECO:0000313" key="3">
    <source>
        <dbReference type="Proteomes" id="UP000070399"/>
    </source>
</evidence>
<dbReference type="Pfam" id="PF13610">
    <property type="entry name" value="DDE_Tnp_IS240"/>
    <property type="match status" value="1"/>
</dbReference>
<organism evidence="2 3">
    <name type="scientific">candidate division MSBL1 archaeon SCGC-AAA833F18</name>
    <dbReference type="NCBI Taxonomy" id="1698257"/>
    <lineage>
        <taxon>Archaea</taxon>
        <taxon>Methanobacteriati</taxon>
        <taxon>Methanobacteriota</taxon>
        <taxon>candidate division MSBL1</taxon>
    </lineage>
</organism>
<name>A0A133VRK4_9EURY</name>
<dbReference type="PANTHER" id="PTHR35528">
    <property type="entry name" value="BLL1675 PROTEIN"/>
    <property type="match status" value="1"/>
</dbReference>
<dbReference type="InterPro" id="IPR032874">
    <property type="entry name" value="DDE_dom"/>
</dbReference>
<comment type="caution">
    <text evidence="2">The sequence shown here is derived from an EMBL/GenBank/DDBJ whole genome shotgun (WGS) entry which is preliminary data.</text>
</comment>